<comment type="similarity">
    <text evidence="6">Belongs to the SOFL plant protein family.</text>
</comment>
<evidence type="ECO:0000256" key="6">
    <source>
        <dbReference type="ARBA" id="ARBA00024199"/>
    </source>
</evidence>
<dbReference type="Proteomes" id="UP001174677">
    <property type="component" value="Chromosome 16"/>
</dbReference>
<evidence type="ECO:0000313" key="9">
    <source>
        <dbReference type="Proteomes" id="UP001174677"/>
    </source>
</evidence>
<name>A0ABQ9KSQ1_HEVBR</name>
<gene>
    <name evidence="8" type="ORF">P3X46_029607</name>
</gene>
<keyword evidence="5" id="KW-0539">Nucleus</keyword>
<organism evidence="8 9">
    <name type="scientific">Hevea brasiliensis</name>
    <name type="common">Para rubber tree</name>
    <name type="synonym">Siphonia brasiliensis</name>
    <dbReference type="NCBI Taxonomy" id="3981"/>
    <lineage>
        <taxon>Eukaryota</taxon>
        <taxon>Viridiplantae</taxon>
        <taxon>Streptophyta</taxon>
        <taxon>Embryophyta</taxon>
        <taxon>Tracheophyta</taxon>
        <taxon>Spermatophyta</taxon>
        <taxon>Magnoliopsida</taxon>
        <taxon>eudicotyledons</taxon>
        <taxon>Gunneridae</taxon>
        <taxon>Pentapetalae</taxon>
        <taxon>rosids</taxon>
        <taxon>fabids</taxon>
        <taxon>Malpighiales</taxon>
        <taxon>Euphorbiaceae</taxon>
        <taxon>Crotonoideae</taxon>
        <taxon>Micrandreae</taxon>
        <taxon>Hevea</taxon>
    </lineage>
</organism>
<evidence type="ECO:0000256" key="3">
    <source>
        <dbReference type="ARBA" id="ARBA00022712"/>
    </source>
</evidence>
<feature type="region of interest" description="Disordered" evidence="7">
    <location>
        <begin position="1"/>
        <end position="133"/>
    </location>
</feature>
<proteinExistence type="inferred from homology"/>
<evidence type="ECO:0000313" key="8">
    <source>
        <dbReference type="EMBL" id="KAJ9147445.1"/>
    </source>
</evidence>
<keyword evidence="2" id="KW-0963">Cytoplasm</keyword>
<dbReference type="EMBL" id="JARPOI010000016">
    <property type="protein sequence ID" value="KAJ9147445.1"/>
    <property type="molecule type" value="Genomic_DNA"/>
</dbReference>
<comment type="subcellular location">
    <subcellularLocation>
        <location evidence="1">Cytoplasm</location>
    </subcellularLocation>
</comment>
<evidence type="ECO:0000256" key="1">
    <source>
        <dbReference type="ARBA" id="ARBA00004496"/>
    </source>
</evidence>
<dbReference type="InterPro" id="IPR044670">
    <property type="entry name" value="SOFL"/>
</dbReference>
<feature type="compositionally biased region" description="Basic and acidic residues" evidence="7">
    <location>
        <begin position="112"/>
        <end position="125"/>
    </location>
</feature>
<feature type="compositionally biased region" description="Acidic residues" evidence="7">
    <location>
        <begin position="29"/>
        <end position="38"/>
    </location>
</feature>
<reference evidence="8" key="1">
    <citation type="journal article" date="2023" name="Plant Biotechnol. J.">
        <title>Chromosome-level wild Hevea brasiliensis genome provides new tools for genomic-assisted breeding and valuable loci to elevate rubber yield.</title>
        <authorList>
            <person name="Cheng H."/>
            <person name="Song X."/>
            <person name="Hu Y."/>
            <person name="Wu T."/>
            <person name="Yang Q."/>
            <person name="An Z."/>
            <person name="Feng S."/>
            <person name="Deng Z."/>
            <person name="Wu W."/>
            <person name="Zeng X."/>
            <person name="Tu M."/>
            <person name="Wang X."/>
            <person name="Huang H."/>
        </authorList>
    </citation>
    <scope>NUCLEOTIDE SEQUENCE</scope>
    <source>
        <strain evidence="8">MT/VB/25A 57/8</strain>
    </source>
</reference>
<sequence>MDSSKYNLATEGCSSSESGWTTYIASPMQEDDSECSDNDNDHNTTANDGNADDDDKQDSDDSMASDASSGAHHLCKPENGRQANHGTTGFKHDKGNNFKHCSPATKSNRKDKKNDVNSTEKDRRHSANRKYSK</sequence>
<dbReference type="PANTHER" id="PTHR33347:SF27">
    <property type="entry name" value="PROTEIN SOB FIVE-LIKE 3-RELATED"/>
    <property type="match status" value="1"/>
</dbReference>
<keyword evidence="9" id="KW-1185">Reference proteome</keyword>
<evidence type="ECO:0000256" key="5">
    <source>
        <dbReference type="ARBA" id="ARBA00023242"/>
    </source>
</evidence>
<keyword evidence="3" id="KW-0203">Cytokinin biosynthesis</keyword>
<evidence type="ECO:0000256" key="7">
    <source>
        <dbReference type="SAM" id="MobiDB-lite"/>
    </source>
</evidence>
<feature type="compositionally biased region" description="Acidic residues" evidence="7">
    <location>
        <begin position="50"/>
        <end position="63"/>
    </location>
</feature>
<dbReference type="PANTHER" id="PTHR33347">
    <property type="entry name" value="OSJNBA0091C07.3 PROTEIN"/>
    <property type="match status" value="1"/>
</dbReference>
<evidence type="ECO:0000256" key="2">
    <source>
        <dbReference type="ARBA" id="ARBA00022490"/>
    </source>
</evidence>
<feature type="compositionally biased region" description="Polar residues" evidence="7">
    <location>
        <begin position="1"/>
        <end position="24"/>
    </location>
</feature>
<accession>A0ABQ9KSQ1</accession>
<evidence type="ECO:0000256" key="4">
    <source>
        <dbReference type="ARBA" id="ARBA00022864"/>
    </source>
</evidence>
<comment type="caution">
    <text evidence="8">The sequence shown here is derived from an EMBL/GenBank/DDBJ whole genome shotgun (WGS) entry which is preliminary data.</text>
</comment>
<protein>
    <submittedName>
        <fullName evidence="8">Uncharacterized protein</fullName>
    </submittedName>
</protein>
<keyword evidence="4" id="KW-0932">Cytokinin signaling pathway</keyword>